<feature type="region of interest" description="Disordered" evidence="1">
    <location>
        <begin position="1"/>
        <end position="33"/>
    </location>
</feature>
<protein>
    <submittedName>
        <fullName evidence="2 3">Uncharacterized protein</fullName>
    </submittedName>
</protein>
<dbReference type="Proteomes" id="UP000014760">
    <property type="component" value="Unassembled WGS sequence"/>
</dbReference>
<sequence length="296" mass="31752">MAGSKDFARSQSFDEGGSSVGSTTDTITKSGQEEVMVNSVTVAPLIVDPQNKVSKASPAPESTFSVDTTEVSSPVEHKAPESPTSPMDVPPSPKPFRITSPNVELSRIRKDNLAKKRSLSSNPLKLPELSETSETESTKEAENMDSEPDTGRLRTGVAEKEGAVFPSLPDAALEKMGLIVKSASSSSHKAYSFASVNCVSVSKLENVEAGKRITPGIFDGKIAVLLLFGLAISHSRGASVPWQGVGLPWQPELTGMFLHRDRSLIGELPPPQPDHDAWFAHAYYPLGPMRQCVCLH</sequence>
<feature type="compositionally biased region" description="Low complexity" evidence="1">
    <location>
        <begin position="123"/>
        <end position="132"/>
    </location>
</feature>
<proteinExistence type="predicted"/>
<keyword evidence="4" id="KW-1185">Reference proteome</keyword>
<accession>R7TEV8</accession>
<evidence type="ECO:0000313" key="3">
    <source>
        <dbReference type="EnsemblMetazoa" id="CapteP206383"/>
    </source>
</evidence>
<dbReference type="EMBL" id="AMQN01003141">
    <property type="status" value="NOT_ANNOTATED_CDS"/>
    <property type="molecule type" value="Genomic_DNA"/>
</dbReference>
<dbReference type="EnsemblMetazoa" id="CapteT206383">
    <property type="protein sequence ID" value="CapteP206383"/>
    <property type="gene ID" value="CapteG206383"/>
</dbReference>
<dbReference type="EMBL" id="KB311062">
    <property type="protein sequence ID" value="ELT90012.1"/>
    <property type="molecule type" value="Genomic_DNA"/>
</dbReference>
<reference evidence="3" key="3">
    <citation type="submission" date="2015-06" db="UniProtKB">
        <authorList>
            <consortium name="EnsemblMetazoa"/>
        </authorList>
    </citation>
    <scope>IDENTIFICATION</scope>
</reference>
<evidence type="ECO:0000313" key="2">
    <source>
        <dbReference type="EMBL" id="ELT90012.1"/>
    </source>
</evidence>
<organism evidence="2">
    <name type="scientific">Capitella teleta</name>
    <name type="common">Polychaete worm</name>
    <dbReference type="NCBI Taxonomy" id="283909"/>
    <lineage>
        <taxon>Eukaryota</taxon>
        <taxon>Metazoa</taxon>
        <taxon>Spiralia</taxon>
        <taxon>Lophotrochozoa</taxon>
        <taxon>Annelida</taxon>
        <taxon>Polychaeta</taxon>
        <taxon>Sedentaria</taxon>
        <taxon>Scolecida</taxon>
        <taxon>Capitellidae</taxon>
        <taxon>Capitella</taxon>
    </lineage>
</organism>
<evidence type="ECO:0000313" key="4">
    <source>
        <dbReference type="Proteomes" id="UP000014760"/>
    </source>
</evidence>
<gene>
    <name evidence="2" type="ORF">CAPTEDRAFT_206383</name>
</gene>
<feature type="compositionally biased region" description="Polar residues" evidence="1">
    <location>
        <begin position="20"/>
        <end position="30"/>
    </location>
</feature>
<reference evidence="4" key="1">
    <citation type="submission" date="2012-12" db="EMBL/GenBank/DDBJ databases">
        <authorList>
            <person name="Hellsten U."/>
            <person name="Grimwood J."/>
            <person name="Chapman J.A."/>
            <person name="Shapiro H."/>
            <person name="Aerts A."/>
            <person name="Otillar R.P."/>
            <person name="Terry A.Y."/>
            <person name="Boore J.L."/>
            <person name="Simakov O."/>
            <person name="Marletaz F."/>
            <person name="Cho S.-J."/>
            <person name="Edsinger-Gonzales E."/>
            <person name="Havlak P."/>
            <person name="Kuo D.-H."/>
            <person name="Larsson T."/>
            <person name="Lv J."/>
            <person name="Arendt D."/>
            <person name="Savage R."/>
            <person name="Osoegawa K."/>
            <person name="de Jong P."/>
            <person name="Lindberg D.R."/>
            <person name="Seaver E.C."/>
            <person name="Weisblat D.A."/>
            <person name="Putnam N.H."/>
            <person name="Grigoriev I.V."/>
            <person name="Rokhsar D.S."/>
        </authorList>
    </citation>
    <scope>NUCLEOTIDE SEQUENCE</scope>
    <source>
        <strain evidence="4">I ESC-2004</strain>
    </source>
</reference>
<dbReference type="AlphaFoldDB" id="R7TEV8"/>
<reference evidence="2 4" key="2">
    <citation type="journal article" date="2013" name="Nature">
        <title>Insights into bilaterian evolution from three spiralian genomes.</title>
        <authorList>
            <person name="Simakov O."/>
            <person name="Marletaz F."/>
            <person name="Cho S.J."/>
            <person name="Edsinger-Gonzales E."/>
            <person name="Havlak P."/>
            <person name="Hellsten U."/>
            <person name="Kuo D.H."/>
            <person name="Larsson T."/>
            <person name="Lv J."/>
            <person name="Arendt D."/>
            <person name="Savage R."/>
            <person name="Osoegawa K."/>
            <person name="de Jong P."/>
            <person name="Grimwood J."/>
            <person name="Chapman J.A."/>
            <person name="Shapiro H."/>
            <person name="Aerts A."/>
            <person name="Otillar R.P."/>
            <person name="Terry A.Y."/>
            <person name="Boore J.L."/>
            <person name="Grigoriev I.V."/>
            <person name="Lindberg D.R."/>
            <person name="Seaver E.C."/>
            <person name="Weisblat D.A."/>
            <person name="Putnam N.H."/>
            <person name="Rokhsar D.S."/>
        </authorList>
    </citation>
    <scope>NUCLEOTIDE SEQUENCE</scope>
    <source>
        <strain evidence="2 4">I ESC-2004</strain>
    </source>
</reference>
<dbReference type="HOGENOM" id="CLU_940880_0_0_1"/>
<name>R7TEV8_CAPTE</name>
<feature type="compositionally biased region" description="Polar residues" evidence="1">
    <location>
        <begin position="60"/>
        <end position="72"/>
    </location>
</feature>
<feature type="region of interest" description="Disordered" evidence="1">
    <location>
        <begin position="46"/>
        <end position="151"/>
    </location>
</feature>
<evidence type="ECO:0000256" key="1">
    <source>
        <dbReference type="SAM" id="MobiDB-lite"/>
    </source>
</evidence>